<evidence type="ECO:0008006" key="4">
    <source>
        <dbReference type="Google" id="ProtNLM"/>
    </source>
</evidence>
<keyword evidence="1" id="KW-0472">Membrane</keyword>
<keyword evidence="1" id="KW-1133">Transmembrane helix</keyword>
<proteinExistence type="predicted"/>
<protein>
    <recommendedName>
        <fullName evidence="4">DUF454 family protein</fullName>
    </recommendedName>
</protein>
<reference evidence="2" key="1">
    <citation type="journal article" date="2021" name="Proc. Natl. Acad. Sci. U.S.A.">
        <title>Global biogeography of chemosynthetic symbionts reveals both localized and globally distributed symbiont groups. .</title>
        <authorList>
            <person name="Osvatic J.T."/>
            <person name="Wilkins L.G.E."/>
            <person name="Leibrecht L."/>
            <person name="Leray M."/>
            <person name="Zauner S."/>
            <person name="Polzin J."/>
            <person name="Camacho Y."/>
            <person name="Gros O."/>
            <person name="van Gils J.A."/>
            <person name="Eisen J.A."/>
            <person name="Petersen J.M."/>
            <person name="Yuen B."/>
        </authorList>
    </citation>
    <scope>NUCLEOTIDE SEQUENCE</scope>
    <source>
        <strain evidence="2">MAGL173</strain>
    </source>
</reference>
<gene>
    <name evidence="2" type="ORF">JAZ04_13710</name>
</gene>
<organism evidence="2 3">
    <name type="scientific">Candidatus Thiodiazotropha lotti</name>
    <dbReference type="NCBI Taxonomy" id="2792787"/>
    <lineage>
        <taxon>Bacteria</taxon>
        <taxon>Pseudomonadati</taxon>
        <taxon>Pseudomonadota</taxon>
        <taxon>Gammaproteobacteria</taxon>
        <taxon>Chromatiales</taxon>
        <taxon>Sedimenticolaceae</taxon>
        <taxon>Candidatus Thiodiazotropha</taxon>
    </lineage>
</organism>
<dbReference type="AlphaFoldDB" id="A0A9E4K6T4"/>
<comment type="caution">
    <text evidence="2">The sequence shown here is derived from an EMBL/GenBank/DDBJ whole genome shotgun (WGS) entry which is preliminary data.</text>
</comment>
<name>A0A9E4K6T4_9GAMM</name>
<sequence>MKWLYLSIGSLSILSGLITFLLPVPIGVPLLLIGTPIIMRHSPTGRRWIMHLLRRFPALRKRIKKHEARIAKHLGDDQS</sequence>
<dbReference type="EMBL" id="JAEPDI010000012">
    <property type="protein sequence ID" value="MCG7939896.1"/>
    <property type="molecule type" value="Genomic_DNA"/>
</dbReference>
<keyword evidence="1" id="KW-0812">Transmembrane</keyword>
<feature type="transmembrane region" description="Helical" evidence="1">
    <location>
        <begin position="12"/>
        <end position="38"/>
    </location>
</feature>
<evidence type="ECO:0000313" key="3">
    <source>
        <dbReference type="Proteomes" id="UP000886687"/>
    </source>
</evidence>
<accession>A0A9E4K6T4</accession>
<evidence type="ECO:0000313" key="2">
    <source>
        <dbReference type="EMBL" id="MCG7939896.1"/>
    </source>
</evidence>
<dbReference type="Proteomes" id="UP000886687">
    <property type="component" value="Unassembled WGS sequence"/>
</dbReference>
<evidence type="ECO:0000256" key="1">
    <source>
        <dbReference type="SAM" id="Phobius"/>
    </source>
</evidence>